<sequence>MDQQQTPRFFIHGPSPFVRVIVFSTLSLLLMASDSKFNYLTPVRDALTVALKPLQTLANSPFVLYRNIGNYFISKQSLQDEVEVLKKQAIFQSIQVQAIQSLKNENDQLRTLMEAAKVASQPAHLAEIMYTGRDPFTHKVIVNMGSENHVVAGQAVVDSAGIVGQVTRVFPYTSEVTLLTDKSLSIPIQVERNALRAISFGHGRDNVVNLPYLPANVDIQKGDRLVTSGIDGIYPAGLAVAVVDSVKTNASSPFAQIIAKPLAGIQNHRQLLILSSDTENLIAQDIQKTLTLDAQKQLDKKQTSARSGDAKP</sequence>
<dbReference type="EMBL" id="LN794158">
    <property type="protein sequence ID" value="CEN56764.1"/>
    <property type="molecule type" value="Genomic_DNA"/>
</dbReference>
<gene>
    <name evidence="7" type="ORF">BN1209_1727</name>
</gene>
<evidence type="ECO:0000259" key="6">
    <source>
        <dbReference type="Pfam" id="PF04085"/>
    </source>
</evidence>
<dbReference type="AlphaFoldDB" id="A0A0B7J291"/>
<keyword evidence="8" id="KW-1185">Reference proteome</keyword>
<feature type="domain" description="Rod shape-determining protein MreC beta-barrel core" evidence="6">
    <location>
        <begin position="129"/>
        <end position="274"/>
    </location>
</feature>
<dbReference type="InterPro" id="IPR042175">
    <property type="entry name" value="Cell/Rod_MreC_2"/>
</dbReference>
<dbReference type="HOGENOM" id="CLU_042663_2_0_4"/>
<dbReference type="GO" id="GO:0005886">
    <property type="term" value="C:plasma membrane"/>
    <property type="evidence" value="ECO:0007669"/>
    <property type="project" value="TreeGrafter"/>
</dbReference>
<dbReference type="PIRSF" id="PIRSF038471">
    <property type="entry name" value="MreC"/>
    <property type="match status" value="1"/>
</dbReference>
<dbReference type="Gene3D" id="2.40.10.340">
    <property type="entry name" value="Rod shape-determining protein MreC, domain 1"/>
    <property type="match status" value="1"/>
</dbReference>
<proteinExistence type="inferred from homology"/>
<dbReference type="GO" id="GO:0008360">
    <property type="term" value="P:regulation of cell shape"/>
    <property type="evidence" value="ECO:0007669"/>
    <property type="project" value="UniProtKB-KW"/>
</dbReference>
<protein>
    <recommendedName>
        <fullName evidence="2 5">Cell shape-determining protein MreC</fullName>
    </recommendedName>
    <alternativeName>
        <fullName evidence="4 5">Cell shape protein MreC</fullName>
    </alternativeName>
</protein>
<accession>A0A0B7J291</accession>
<dbReference type="OrthoDB" id="9808025at2"/>
<dbReference type="Proteomes" id="UP000056322">
    <property type="component" value="Chromosome 1"/>
</dbReference>
<evidence type="ECO:0000256" key="1">
    <source>
        <dbReference type="ARBA" id="ARBA00009369"/>
    </source>
</evidence>
<evidence type="ECO:0000256" key="4">
    <source>
        <dbReference type="ARBA" id="ARBA00032089"/>
    </source>
</evidence>
<dbReference type="RefSeq" id="WP_052661136.1">
    <property type="nucleotide sequence ID" value="NZ_LN794158.1"/>
</dbReference>
<dbReference type="PANTHER" id="PTHR34138:SF1">
    <property type="entry name" value="CELL SHAPE-DETERMINING PROTEIN MREC"/>
    <property type="match status" value="1"/>
</dbReference>
<evidence type="ECO:0000256" key="2">
    <source>
        <dbReference type="ARBA" id="ARBA00013855"/>
    </source>
</evidence>
<dbReference type="PANTHER" id="PTHR34138">
    <property type="entry name" value="CELL SHAPE-DETERMINING PROTEIN MREC"/>
    <property type="match status" value="1"/>
</dbReference>
<dbReference type="Pfam" id="PF04085">
    <property type="entry name" value="MreC"/>
    <property type="match status" value="1"/>
</dbReference>
<evidence type="ECO:0000313" key="7">
    <source>
        <dbReference type="EMBL" id="CEN56764.1"/>
    </source>
</evidence>
<comment type="function">
    <text evidence="5">Involved in formation and maintenance of cell shape.</text>
</comment>
<dbReference type="InterPro" id="IPR055342">
    <property type="entry name" value="MreC_beta-barrel_core"/>
</dbReference>
<reference evidence="8" key="1">
    <citation type="submission" date="2014-12" db="EMBL/GenBank/DDBJ databases">
        <authorList>
            <person name="Salcher M.M."/>
        </authorList>
    </citation>
    <scope>NUCLEOTIDE SEQUENCE [LARGE SCALE GENOMIC DNA]</scope>
    <source>
        <strain evidence="8">MMS-10A-171</strain>
    </source>
</reference>
<comment type="similarity">
    <text evidence="1 5">Belongs to the MreC family.</text>
</comment>
<evidence type="ECO:0000256" key="5">
    <source>
        <dbReference type="PIRNR" id="PIRNR038471"/>
    </source>
</evidence>
<organism evidence="7 8">
    <name type="scientific">Candidatus Methylopumilus turicensis</name>
    <dbReference type="NCBI Taxonomy" id="1581680"/>
    <lineage>
        <taxon>Bacteria</taxon>
        <taxon>Pseudomonadati</taxon>
        <taxon>Pseudomonadota</taxon>
        <taxon>Betaproteobacteria</taxon>
        <taxon>Nitrosomonadales</taxon>
        <taxon>Methylophilaceae</taxon>
        <taxon>Candidatus Methylopumilus</taxon>
    </lineage>
</organism>
<dbReference type="InterPro" id="IPR042177">
    <property type="entry name" value="Cell/Rod_1"/>
</dbReference>
<dbReference type="NCBIfam" id="TIGR00219">
    <property type="entry name" value="mreC"/>
    <property type="match status" value="1"/>
</dbReference>
<evidence type="ECO:0000313" key="8">
    <source>
        <dbReference type="Proteomes" id="UP000056322"/>
    </source>
</evidence>
<dbReference type="InterPro" id="IPR007221">
    <property type="entry name" value="MreC"/>
</dbReference>
<evidence type="ECO:0000256" key="3">
    <source>
        <dbReference type="ARBA" id="ARBA00022960"/>
    </source>
</evidence>
<keyword evidence="3 5" id="KW-0133">Cell shape</keyword>
<dbReference type="KEGG" id="mbac:BN1209_1727"/>
<dbReference type="STRING" id="1581680.BN1209_1727"/>
<dbReference type="Gene3D" id="2.40.10.350">
    <property type="entry name" value="Rod shape-determining protein MreC, domain 2"/>
    <property type="match status" value="1"/>
</dbReference>
<name>A0A0B7J291_9PROT</name>